<reference evidence="1 2" key="1">
    <citation type="journal article" date="2009" name="Appl. Environ. Microbiol.">
        <title>Genomic analysis of 'Elusimicrobium minutum,' the first cultivated representative of the phylum 'Elusimicrobia' (formerly termite group 1).</title>
        <authorList>
            <person name="Herlemann D.P.R."/>
            <person name="Geissinger O."/>
            <person name="Ikeda-Ohtsubo W."/>
            <person name="Kunin V."/>
            <person name="Sun H."/>
            <person name="Lapidus A."/>
            <person name="Hugenholtz P."/>
            <person name="Brune A."/>
        </authorList>
    </citation>
    <scope>NUCLEOTIDE SEQUENCE [LARGE SCALE GENOMIC DNA]</scope>
    <source>
        <strain evidence="1 2">Pei191</strain>
    </source>
</reference>
<dbReference type="STRING" id="445932.Emin_0946"/>
<protein>
    <submittedName>
        <fullName evidence="1">Uncharacterized protein</fullName>
    </submittedName>
</protein>
<evidence type="ECO:0000313" key="1">
    <source>
        <dbReference type="EMBL" id="ACC98499.1"/>
    </source>
</evidence>
<dbReference type="AlphaFoldDB" id="B2KDA3"/>
<dbReference type="RefSeq" id="WP_012415114.1">
    <property type="nucleotide sequence ID" value="NC_010644.1"/>
</dbReference>
<dbReference type="EMBL" id="CP001055">
    <property type="protein sequence ID" value="ACC98499.1"/>
    <property type="molecule type" value="Genomic_DNA"/>
</dbReference>
<sequence>MSRKIQNIYGGEAVIFYDRNTKEIMMILDVIAGGGLERTVESTPLNGGSYQGAVKLEYGIPENSFTVTARQIAKGMFVTYENTPAKEHAPEANGYVGAVKSISGTVTGYTASIITGKESNLPFGNALVRIVSDGSSGVNAQVVVMGSLAQGPTGWLEENGQVIAELPATAEGTIQVENIGLEFTLGTDVSAGNVASFEVRPPNNGGYSVSVGKNGVGREVGIMVVFPRQSDGSMFVLDMPRCSVGGLPLAWDERAWAELELAATPLIDQCTGEVYNLKTLYPAQSC</sequence>
<name>B2KDA3_ELUMP</name>
<evidence type="ECO:0000313" key="2">
    <source>
        <dbReference type="Proteomes" id="UP000001029"/>
    </source>
</evidence>
<dbReference type="HOGENOM" id="CLU_972307_0_0_0"/>
<proteinExistence type="predicted"/>
<dbReference type="KEGG" id="emi:Emin_0946"/>
<dbReference type="Proteomes" id="UP000001029">
    <property type="component" value="Chromosome"/>
</dbReference>
<organism evidence="1 2">
    <name type="scientific">Elusimicrobium minutum (strain Pei191)</name>
    <dbReference type="NCBI Taxonomy" id="445932"/>
    <lineage>
        <taxon>Bacteria</taxon>
        <taxon>Pseudomonadati</taxon>
        <taxon>Elusimicrobiota</taxon>
        <taxon>Elusimicrobia</taxon>
        <taxon>Elusimicrobiales</taxon>
        <taxon>Elusimicrobiaceae</taxon>
        <taxon>Elusimicrobium</taxon>
    </lineage>
</organism>
<keyword evidence="2" id="KW-1185">Reference proteome</keyword>
<accession>B2KDA3</accession>
<gene>
    <name evidence="1" type="ordered locus">Emin_0946</name>
</gene>